<dbReference type="AlphaFoldDB" id="A0A7U7GB58"/>
<feature type="transmembrane region" description="Helical" evidence="1">
    <location>
        <begin position="96"/>
        <end position="115"/>
    </location>
</feature>
<comment type="caution">
    <text evidence="2">The sequence shown here is derived from an EMBL/GenBank/DDBJ whole genome shotgun (WGS) entry which is preliminary data.</text>
</comment>
<keyword evidence="1" id="KW-0812">Transmembrane</keyword>
<proteinExistence type="predicted"/>
<gene>
    <name evidence="2" type="ORF">BN874_200098</name>
</gene>
<feature type="transmembrane region" description="Helical" evidence="1">
    <location>
        <begin position="33"/>
        <end position="56"/>
    </location>
</feature>
<dbReference type="Proteomes" id="UP000019184">
    <property type="component" value="Unassembled WGS sequence"/>
</dbReference>
<reference evidence="2 3" key="1">
    <citation type="journal article" date="2014" name="ISME J.">
        <title>Candidatus Competibacter-lineage genomes retrieved from metagenomes reveal functional metabolic diversity.</title>
        <authorList>
            <person name="McIlroy S.J."/>
            <person name="Albertsen M."/>
            <person name="Andresen E.K."/>
            <person name="Saunders A.M."/>
            <person name="Kristiansen R."/>
            <person name="Stokholm-Bjerregaard M."/>
            <person name="Nielsen K.L."/>
            <person name="Nielsen P.H."/>
        </authorList>
    </citation>
    <scope>NUCLEOTIDE SEQUENCE [LARGE SCALE GENOMIC DNA]</scope>
    <source>
        <strain evidence="2 3">Run_B_J11</strain>
    </source>
</reference>
<feature type="transmembrane region" description="Helical" evidence="1">
    <location>
        <begin position="72"/>
        <end position="90"/>
    </location>
</feature>
<dbReference type="EMBL" id="CBTK010000113">
    <property type="protein sequence ID" value="CDH45028.1"/>
    <property type="molecule type" value="Genomic_DNA"/>
</dbReference>
<name>A0A7U7GB58_9GAMM</name>
<keyword evidence="1" id="KW-1133">Transmembrane helix</keyword>
<protein>
    <submittedName>
        <fullName evidence="2">Uncharacterized protein</fullName>
    </submittedName>
</protein>
<evidence type="ECO:0000256" key="1">
    <source>
        <dbReference type="SAM" id="Phobius"/>
    </source>
</evidence>
<sequence>MHLLEQSENTVIGKIARGSSARRAATLMNYGNLIAILVPFPLLIFWFGASMLVYALNRHHPDPRVGHYTQQAAYRFYGVTGFFVAVATFIPGGGWVWHLTAWIVAALILIPWSILDLRRIHREVWVDIPLDDAGHPVPGSGLPQGA</sequence>
<evidence type="ECO:0000313" key="2">
    <source>
        <dbReference type="EMBL" id="CDH45028.1"/>
    </source>
</evidence>
<keyword evidence="3" id="KW-1185">Reference proteome</keyword>
<organism evidence="2 3">
    <name type="scientific">Candidatus Contendobacter odensis Run_B_J11</name>
    <dbReference type="NCBI Taxonomy" id="1400861"/>
    <lineage>
        <taxon>Bacteria</taxon>
        <taxon>Pseudomonadati</taxon>
        <taxon>Pseudomonadota</taxon>
        <taxon>Gammaproteobacteria</taxon>
        <taxon>Candidatus Competibacteraceae</taxon>
        <taxon>Candidatus Contendibacter</taxon>
    </lineage>
</organism>
<accession>A0A7U7GB58</accession>
<dbReference type="OrthoDB" id="8561689at2"/>
<evidence type="ECO:0000313" key="3">
    <source>
        <dbReference type="Proteomes" id="UP000019184"/>
    </source>
</evidence>
<dbReference type="RefSeq" id="WP_051497634.1">
    <property type="nucleotide sequence ID" value="NZ_CBTK010000113.1"/>
</dbReference>
<keyword evidence="1" id="KW-0472">Membrane</keyword>